<evidence type="ECO:0000313" key="14">
    <source>
        <dbReference type="EMBL" id="QKN23379.1"/>
    </source>
</evidence>
<evidence type="ECO:0000313" key="17">
    <source>
        <dbReference type="Proteomes" id="UP000509623"/>
    </source>
</evidence>
<evidence type="ECO:0000259" key="13">
    <source>
        <dbReference type="SMART" id="SM00642"/>
    </source>
</evidence>
<dbReference type="KEGG" id="clf:GJQ69_02035"/>
<comment type="function">
    <text evidence="2">Catalyzes the formation of the alpha-1,6-glucosidic linkages in glycogen by scission of a 1,4-alpha-linked oligosaccharide from growing alpha-1,4-glucan chains and the subsequent attachment of the oligosaccharide to the alpha-1,6 position.</text>
</comment>
<dbReference type="InterPro" id="IPR004193">
    <property type="entry name" value="Glyco_hydro_13_N"/>
</dbReference>
<evidence type="ECO:0000256" key="9">
    <source>
        <dbReference type="ARBA" id="ARBA00023056"/>
    </source>
</evidence>
<sequence>MEERPVCTFFSQQKRQNERRAVTMFEQILHEYLQGQSCEAYRVLGAHFTSEYGQQGVRFTVYAPHAQNVFLIGEFSNWNAWQMTRSPMGFWSIFVEGAQESQMYKYRIQTPDGLFDRADPFGFYAEVRPATASRICQLEGFTWTDEQWMAHRGKNYNSPLSIYEVHPGSWRIKDGQKGIARFFTYDELIDTLLPYVKQEGFTHIELLPLTEHPLDASWGYQVSGYYAATSRYGTPKQLMHFVDCCHREGIGVIMDFVPAHFISDNYALSKFDGFYLYESENPDLRESEWGTVFFDFTKPHVVSFLKSAVDFWLTCYHFDGIRYDAVSRLLYVCGQENRGVNEAGVWFLRNTNYAMQQRHPGAMLIAEDSTNFLKVTAPVEYGGLGFDYKWDLGWMNDALDYMMKRPDERPGFSREITFSMSYFYNDIFLLPLSHDEVVHGKRTIIDKIYGSYDEKFPQLRLFWLYMFTHPGKKLNFMGNELAEFKEWDENAGLGWNLLSYPKHSVFHLFVTTLQDFYRNHPALYQNDYHPKGFQWMDLTNVGRCLFAYCRDSLEEPNHEKLYIALNFSARPAIGYFLPVREHGTYTEAFNTDKTDFGGDGHHNPAVLSFRQGGHEGIRVDLPAYAGIVFSRKK</sequence>
<evidence type="ECO:0000256" key="7">
    <source>
        <dbReference type="ARBA" id="ARBA00022676"/>
    </source>
</evidence>
<dbReference type="InterPro" id="IPR006047">
    <property type="entry name" value="GH13_cat_dom"/>
</dbReference>
<dbReference type="EMBL" id="CP046161">
    <property type="protein sequence ID" value="QKO29943.1"/>
    <property type="molecule type" value="Genomic_DNA"/>
</dbReference>
<dbReference type="InterPro" id="IPR006048">
    <property type="entry name" value="A-amylase/branching_C"/>
</dbReference>
<dbReference type="AlphaFoldDB" id="A0A859DPB2"/>
<accession>A0A859DPB2</accession>
<dbReference type="SUPFAM" id="SSF51011">
    <property type="entry name" value="Glycosyl hydrolase domain"/>
    <property type="match status" value="1"/>
</dbReference>
<organism evidence="14 16">
    <name type="scientific">Caproicibacterium lactatifermentans</name>
    <dbReference type="NCBI Taxonomy" id="2666138"/>
    <lineage>
        <taxon>Bacteria</taxon>
        <taxon>Bacillati</taxon>
        <taxon>Bacillota</taxon>
        <taxon>Clostridia</taxon>
        <taxon>Eubacteriales</taxon>
        <taxon>Oscillospiraceae</taxon>
        <taxon>Caproicibacterium</taxon>
    </lineage>
</organism>
<dbReference type="CDD" id="cd02855">
    <property type="entry name" value="E_set_GBE_prok_N"/>
    <property type="match status" value="1"/>
</dbReference>
<dbReference type="GO" id="GO:0005829">
    <property type="term" value="C:cytosol"/>
    <property type="evidence" value="ECO:0007669"/>
    <property type="project" value="TreeGrafter"/>
</dbReference>
<dbReference type="SMART" id="SM00642">
    <property type="entry name" value="Aamy"/>
    <property type="match status" value="1"/>
</dbReference>
<gene>
    <name evidence="14" type="primary">glgB</name>
    <name evidence="14" type="ORF">GJQ69_02035</name>
    <name evidence="15" type="ORF">GKP14_02325</name>
</gene>
<dbReference type="PANTHER" id="PTHR43651:SF3">
    <property type="entry name" value="1,4-ALPHA-GLUCAN-BRANCHING ENZYME"/>
    <property type="match status" value="1"/>
</dbReference>
<evidence type="ECO:0000256" key="4">
    <source>
        <dbReference type="ARBA" id="ARBA00009000"/>
    </source>
</evidence>
<dbReference type="PIRSF" id="PIRSF000463">
    <property type="entry name" value="GlgB"/>
    <property type="match status" value="1"/>
</dbReference>
<dbReference type="GO" id="GO:0003844">
    <property type="term" value="F:1,4-alpha-glucan branching enzyme activity"/>
    <property type="evidence" value="ECO:0007669"/>
    <property type="project" value="UniProtKB-UniRule"/>
</dbReference>
<feature type="active site" description="Proton donor" evidence="12">
    <location>
        <position position="367"/>
    </location>
</feature>
<dbReference type="SUPFAM" id="SSF51445">
    <property type="entry name" value="(Trans)glycosidases"/>
    <property type="match status" value="1"/>
</dbReference>
<evidence type="ECO:0000256" key="2">
    <source>
        <dbReference type="ARBA" id="ARBA00002953"/>
    </source>
</evidence>
<reference evidence="15" key="2">
    <citation type="journal article" date="2021" name="Appl. Environ. Microbiol.">
        <title>Adaptability of a Caproate-Producing Bacterium Contributes to Its Dominance in an Anaerobic Fermentation System.</title>
        <authorList>
            <person name="Wang H."/>
            <person name="Gu Y."/>
            <person name="Zhou W."/>
            <person name="Zhao D."/>
            <person name="Qiao Z."/>
            <person name="Zheng J."/>
            <person name="Gao J."/>
            <person name="Chen X."/>
            <person name="Ren C."/>
            <person name="Xu Y."/>
        </authorList>
    </citation>
    <scope>NUCLEOTIDE SEQUENCE</scope>
    <source>
        <strain evidence="15">JNU-WLY1368</strain>
    </source>
</reference>
<evidence type="ECO:0000313" key="15">
    <source>
        <dbReference type="EMBL" id="QKO29943.1"/>
    </source>
</evidence>
<dbReference type="PANTHER" id="PTHR43651">
    <property type="entry name" value="1,4-ALPHA-GLUCAN-BRANCHING ENZYME"/>
    <property type="match status" value="1"/>
</dbReference>
<evidence type="ECO:0000256" key="8">
    <source>
        <dbReference type="ARBA" id="ARBA00022679"/>
    </source>
</evidence>
<dbReference type="InterPro" id="IPR017853">
    <property type="entry name" value="GH"/>
</dbReference>
<dbReference type="EMBL" id="CP046051">
    <property type="protein sequence ID" value="QKN23379.1"/>
    <property type="molecule type" value="Genomic_DNA"/>
</dbReference>
<dbReference type="UniPathway" id="UPA00164"/>
<reference evidence="16 17" key="1">
    <citation type="submission" date="2019-11" db="EMBL/GenBank/DDBJ databases">
        <authorList>
            <person name="Ren C."/>
            <person name="Wang H."/>
            <person name="Xu Y."/>
        </authorList>
    </citation>
    <scope>NUCLEOTIDE SEQUENCE [LARGE SCALE GENOMIC DNA]</scope>
    <source>
        <strain evidence="17">JNU-WLY1368</strain>
        <strain evidence="14 16">LBM 19010</strain>
    </source>
</reference>
<keyword evidence="10" id="KW-0119">Carbohydrate metabolism</keyword>
<keyword evidence="8" id="KW-0808">Transferase</keyword>
<comment type="catalytic activity">
    <reaction evidence="1">
        <text>Transfers a segment of a (1-&gt;4)-alpha-D-glucan chain to a primary hydroxy group in a similar glucan chain.</text>
        <dbReference type="EC" id="2.4.1.18"/>
    </reaction>
</comment>
<comment type="pathway">
    <text evidence="3">Glycan biosynthesis; glycogen biosynthesis.</text>
</comment>
<dbReference type="Gene3D" id="3.20.20.80">
    <property type="entry name" value="Glycosidases"/>
    <property type="match status" value="1"/>
</dbReference>
<keyword evidence="7" id="KW-0328">Glycosyltransferase</keyword>
<dbReference type="InterPro" id="IPR006407">
    <property type="entry name" value="GlgB"/>
</dbReference>
<dbReference type="Pfam" id="PF00128">
    <property type="entry name" value="Alpha-amylase"/>
    <property type="match status" value="1"/>
</dbReference>
<dbReference type="NCBIfam" id="TIGR01515">
    <property type="entry name" value="branching_enzym"/>
    <property type="match status" value="1"/>
</dbReference>
<keyword evidence="17" id="KW-1185">Reference proteome</keyword>
<dbReference type="Pfam" id="PF02806">
    <property type="entry name" value="Alpha-amylase_C"/>
    <property type="match status" value="1"/>
</dbReference>
<evidence type="ECO:0000256" key="11">
    <source>
        <dbReference type="NCBIfam" id="TIGR01515"/>
    </source>
</evidence>
<evidence type="ECO:0000256" key="1">
    <source>
        <dbReference type="ARBA" id="ARBA00000826"/>
    </source>
</evidence>
<dbReference type="Pfam" id="PF02922">
    <property type="entry name" value="CBM_48"/>
    <property type="match status" value="1"/>
</dbReference>
<evidence type="ECO:0000256" key="12">
    <source>
        <dbReference type="PIRSR" id="PIRSR000463-1"/>
    </source>
</evidence>
<dbReference type="EC" id="2.4.1.18" evidence="5 11"/>
<feature type="domain" description="Glycosyl hydrolase family 13 catalytic" evidence="13">
    <location>
        <begin position="164"/>
        <end position="518"/>
    </location>
</feature>
<evidence type="ECO:0000256" key="5">
    <source>
        <dbReference type="ARBA" id="ARBA00012541"/>
    </source>
</evidence>
<dbReference type="InterPro" id="IPR013780">
    <property type="entry name" value="Glyco_hydro_b"/>
</dbReference>
<dbReference type="GO" id="GO:0043169">
    <property type="term" value="F:cation binding"/>
    <property type="evidence" value="ECO:0007669"/>
    <property type="project" value="InterPro"/>
</dbReference>
<dbReference type="InterPro" id="IPR037439">
    <property type="entry name" value="Branching_enzy"/>
</dbReference>
<proteinExistence type="inferred from homology"/>
<evidence type="ECO:0000256" key="10">
    <source>
        <dbReference type="ARBA" id="ARBA00023277"/>
    </source>
</evidence>
<keyword evidence="9" id="KW-0320">Glycogen biosynthesis</keyword>
<keyword evidence="6" id="KW-0321">Glycogen metabolism</keyword>
<dbReference type="GO" id="GO:0004553">
    <property type="term" value="F:hydrolase activity, hydrolyzing O-glycosyl compounds"/>
    <property type="evidence" value="ECO:0007669"/>
    <property type="project" value="InterPro"/>
</dbReference>
<dbReference type="InterPro" id="IPR013783">
    <property type="entry name" value="Ig-like_fold"/>
</dbReference>
<evidence type="ECO:0000256" key="6">
    <source>
        <dbReference type="ARBA" id="ARBA00022600"/>
    </source>
</evidence>
<evidence type="ECO:0000313" key="16">
    <source>
        <dbReference type="Proteomes" id="UP000501316"/>
    </source>
</evidence>
<dbReference type="Proteomes" id="UP000509623">
    <property type="component" value="Chromosome"/>
</dbReference>
<dbReference type="CDD" id="cd11322">
    <property type="entry name" value="AmyAc_Glg_BE"/>
    <property type="match status" value="1"/>
</dbReference>
<evidence type="ECO:0000256" key="3">
    <source>
        <dbReference type="ARBA" id="ARBA00004964"/>
    </source>
</evidence>
<reference evidence="15" key="3">
    <citation type="journal article" date="2022" name="Int. J. Syst. Evol. Microbiol.">
        <title>Caproicibacterium lactatifermentans sp. nov., isolated from pit clay used for the production of Chinese strong aroma-type liquor.</title>
        <authorList>
            <person name="Wang H."/>
            <person name="Gu Y."/>
            <person name="Zhao D."/>
            <person name="Qiao Z."/>
            <person name="Zheng J."/>
            <person name="Gao J."/>
            <person name="Ren C."/>
            <person name="Xu Y."/>
        </authorList>
    </citation>
    <scope>NUCLEOTIDE SEQUENCE</scope>
    <source>
        <strain evidence="15">JNU-WLY1368</strain>
    </source>
</reference>
<dbReference type="NCBIfam" id="NF008967">
    <property type="entry name" value="PRK12313.1"/>
    <property type="match status" value="1"/>
</dbReference>
<dbReference type="Proteomes" id="UP000501316">
    <property type="component" value="Chromosome"/>
</dbReference>
<comment type="similarity">
    <text evidence="4">Belongs to the glycosyl hydrolase 13 family. GlgB subfamily.</text>
</comment>
<dbReference type="InterPro" id="IPR044143">
    <property type="entry name" value="GlgB_N_E_set_prok"/>
</dbReference>
<name>A0A859DPB2_9FIRM</name>
<dbReference type="GO" id="GO:0005978">
    <property type="term" value="P:glycogen biosynthetic process"/>
    <property type="evidence" value="ECO:0007669"/>
    <property type="project" value="UniProtKB-UniRule"/>
</dbReference>
<feature type="active site" description="Nucleophile" evidence="12">
    <location>
        <position position="324"/>
    </location>
</feature>
<dbReference type="Gene3D" id="2.60.40.10">
    <property type="entry name" value="Immunoglobulins"/>
    <property type="match status" value="1"/>
</dbReference>
<protein>
    <recommendedName>
        <fullName evidence="5 11">1,4-alpha-glucan branching enzyme</fullName>
        <ecNumber evidence="5 11">2.4.1.18</ecNumber>
    </recommendedName>
</protein>
<dbReference type="Gene3D" id="2.60.40.1180">
    <property type="entry name" value="Golgi alpha-mannosidase II"/>
    <property type="match status" value="1"/>
</dbReference>